<dbReference type="InterPro" id="IPR019424">
    <property type="entry name" value="7TM_GPCR_Srsx"/>
</dbReference>
<name>A0A6V7VIR8_MELEN</name>
<reference evidence="7 8" key="1">
    <citation type="submission" date="2020-08" db="EMBL/GenBank/DDBJ databases">
        <authorList>
            <person name="Koutsovoulos G."/>
            <person name="Danchin GJ E."/>
        </authorList>
    </citation>
    <scope>NUCLEOTIDE SEQUENCE [LARGE SCALE GENOMIC DNA]</scope>
</reference>
<dbReference type="PANTHER" id="PTHR23360">
    <property type="entry name" value="G-PROTEIN COUPLED RECEPTORS FAMILY 1 PROFILE DOMAIN-CONTAINING PROTEIN-RELATED"/>
    <property type="match status" value="1"/>
</dbReference>
<dbReference type="SUPFAM" id="SSF81321">
    <property type="entry name" value="Family A G protein-coupled receptor-like"/>
    <property type="match status" value="1"/>
</dbReference>
<keyword evidence="3 5" id="KW-1133">Transmembrane helix</keyword>
<sequence length="348" mass="39707">METEITDNPISIIELITIIVQCLLCSIGLLSNSLLALTIFRSPKLKVGCCGILLLILALTECVAQCSVLFLPTFLTLTRIQIPLIICFYAEFYGPYSQALIPIISLLISIDRLISILLPIRYKMMSNNEKQIYITFLILLPAIILLYLPFEMHNFTLKNFNKQVFCMPTDFIDSSMVLLMSTIILLSNLGVLFIYTIIGLLIKFNVIKLSNDNTERKLYKSLIVLMAISLTCWLPTPIINFFVVLNTQLSQNTQHLLIRIALQLNKIAQTLNAPVLYICRLKKLINLRIIFLSSDYQKEMKKEFCRLVNFLKKNNSQKESVIGGPMTTKQNNNIQTPVILINNFVYPK</sequence>
<dbReference type="SMART" id="SM01381">
    <property type="entry name" value="7TM_GPCR_Srsx"/>
    <property type="match status" value="1"/>
</dbReference>
<accession>A0A6V7VIR8</accession>
<dbReference type="PROSITE" id="PS50262">
    <property type="entry name" value="G_PROTEIN_RECEP_F1_2"/>
    <property type="match status" value="1"/>
</dbReference>
<feature type="transmembrane region" description="Helical" evidence="5">
    <location>
        <begin position="12"/>
        <end position="40"/>
    </location>
</feature>
<protein>
    <recommendedName>
        <fullName evidence="6">G-protein coupled receptors family 1 profile domain-containing protein</fullName>
    </recommendedName>
</protein>
<keyword evidence="2 5" id="KW-0812">Transmembrane</keyword>
<comment type="subcellular location">
    <subcellularLocation>
        <location evidence="1">Membrane</location>
    </subcellularLocation>
</comment>
<keyword evidence="4 5" id="KW-0472">Membrane</keyword>
<evidence type="ECO:0000256" key="3">
    <source>
        <dbReference type="ARBA" id="ARBA00022989"/>
    </source>
</evidence>
<feature type="domain" description="G-protein coupled receptors family 1 profile" evidence="6">
    <location>
        <begin position="31"/>
        <end position="277"/>
    </location>
</feature>
<evidence type="ECO:0000259" key="6">
    <source>
        <dbReference type="PROSITE" id="PS50262"/>
    </source>
</evidence>
<proteinExistence type="predicted"/>
<feature type="transmembrane region" description="Helical" evidence="5">
    <location>
        <begin position="177"/>
        <end position="202"/>
    </location>
</feature>
<evidence type="ECO:0000313" key="7">
    <source>
        <dbReference type="EMBL" id="CAD2174753.1"/>
    </source>
</evidence>
<comment type="caution">
    <text evidence="7">The sequence shown here is derived from an EMBL/GenBank/DDBJ whole genome shotgun (WGS) entry which is preliminary data.</text>
</comment>
<evidence type="ECO:0000313" key="8">
    <source>
        <dbReference type="Proteomes" id="UP000580250"/>
    </source>
</evidence>
<gene>
    <name evidence="7" type="ORF">MENT_LOCUS26441</name>
</gene>
<dbReference type="InterPro" id="IPR017452">
    <property type="entry name" value="GPCR_Rhodpsn_7TM"/>
</dbReference>
<feature type="transmembrane region" description="Helical" evidence="5">
    <location>
        <begin position="99"/>
        <end position="120"/>
    </location>
</feature>
<dbReference type="GO" id="GO:0004930">
    <property type="term" value="F:G protein-coupled receptor activity"/>
    <property type="evidence" value="ECO:0007669"/>
    <property type="project" value="InterPro"/>
</dbReference>
<dbReference type="Gene3D" id="1.20.1070.10">
    <property type="entry name" value="Rhodopsin 7-helix transmembrane proteins"/>
    <property type="match status" value="1"/>
</dbReference>
<dbReference type="EMBL" id="CAJEWN010000242">
    <property type="protein sequence ID" value="CAD2174753.1"/>
    <property type="molecule type" value="Genomic_DNA"/>
</dbReference>
<evidence type="ECO:0000256" key="2">
    <source>
        <dbReference type="ARBA" id="ARBA00022692"/>
    </source>
</evidence>
<dbReference type="Proteomes" id="UP000580250">
    <property type="component" value="Unassembled WGS sequence"/>
</dbReference>
<dbReference type="GO" id="GO:0016020">
    <property type="term" value="C:membrane"/>
    <property type="evidence" value="ECO:0007669"/>
    <property type="project" value="UniProtKB-SubCell"/>
</dbReference>
<dbReference type="Pfam" id="PF10320">
    <property type="entry name" value="7TM_GPCR_Srsx"/>
    <property type="match status" value="1"/>
</dbReference>
<evidence type="ECO:0000256" key="1">
    <source>
        <dbReference type="ARBA" id="ARBA00004370"/>
    </source>
</evidence>
<evidence type="ECO:0000256" key="5">
    <source>
        <dbReference type="SAM" id="Phobius"/>
    </source>
</evidence>
<feature type="transmembrane region" description="Helical" evidence="5">
    <location>
        <begin position="52"/>
        <end position="75"/>
    </location>
</feature>
<dbReference type="AlphaFoldDB" id="A0A6V7VIR8"/>
<organism evidence="7 8">
    <name type="scientific">Meloidogyne enterolobii</name>
    <name type="common">Root-knot nematode worm</name>
    <name type="synonym">Meloidogyne mayaguensis</name>
    <dbReference type="NCBI Taxonomy" id="390850"/>
    <lineage>
        <taxon>Eukaryota</taxon>
        <taxon>Metazoa</taxon>
        <taxon>Ecdysozoa</taxon>
        <taxon>Nematoda</taxon>
        <taxon>Chromadorea</taxon>
        <taxon>Rhabditida</taxon>
        <taxon>Tylenchina</taxon>
        <taxon>Tylenchomorpha</taxon>
        <taxon>Tylenchoidea</taxon>
        <taxon>Meloidogynidae</taxon>
        <taxon>Meloidogyninae</taxon>
        <taxon>Meloidogyne</taxon>
    </lineage>
</organism>
<feature type="transmembrane region" description="Helical" evidence="5">
    <location>
        <begin position="132"/>
        <end position="150"/>
    </location>
</feature>
<dbReference type="InterPro" id="IPR047130">
    <property type="entry name" value="7TM_GPCR_Srsx_nematod"/>
</dbReference>
<dbReference type="InterPro" id="IPR000276">
    <property type="entry name" value="GPCR_Rhodpsn"/>
</dbReference>
<feature type="transmembrane region" description="Helical" evidence="5">
    <location>
        <begin position="222"/>
        <end position="245"/>
    </location>
</feature>
<evidence type="ECO:0000256" key="4">
    <source>
        <dbReference type="ARBA" id="ARBA00023136"/>
    </source>
</evidence>